<dbReference type="EMBL" id="CP092014">
    <property type="protein sequence ID" value="WFN96463.1"/>
    <property type="molecule type" value="Genomic_DNA"/>
</dbReference>
<name>A0ABY8GG85_EDWIC</name>
<sequence length="190" mass="20612">MLEQLIEARLAPLLDRITQIEEELESDARRGRNAIQLGTVSEVVGQRVVIVIGKAHTAPIKWFACAAGDVVECRYPSIGEMALVLNYGSCDRNSSAVAIVGIPSDQYPLPSADQNRVIRKVGALGMEEWDKETGALTITAPGGITADTPLFECSGDVKDAKRTMAADRDIYNGHDHNTPRGISQKPNQKQ</sequence>
<evidence type="ECO:0000256" key="1">
    <source>
        <dbReference type="SAM" id="MobiDB-lite"/>
    </source>
</evidence>
<organism evidence="2 3">
    <name type="scientific">Edwardsiella ictaluri</name>
    <dbReference type="NCBI Taxonomy" id="67780"/>
    <lineage>
        <taxon>Bacteria</taxon>
        <taxon>Pseudomonadati</taxon>
        <taxon>Pseudomonadota</taxon>
        <taxon>Gammaproteobacteria</taxon>
        <taxon>Enterobacterales</taxon>
        <taxon>Hafniaceae</taxon>
        <taxon>Edwardsiella</taxon>
    </lineage>
</organism>
<dbReference type="Proteomes" id="UP001222680">
    <property type="component" value="Chromosome"/>
</dbReference>
<reference evidence="2 3" key="1">
    <citation type="submission" date="2022-02" db="EMBL/GenBank/DDBJ databases">
        <title>Phenotypic, genotypic and serological characterization of Edwardsiella ictaluri from catfish and ornamental fish species.</title>
        <authorList>
            <person name="Rose D."/>
            <person name="Tekedar H.C."/>
            <person name="Waldbieser G.C."/>
            <person name="Aarattuthodi S."/>
            <person name="Griffin M.J."/>
        </authorList>
    </citation>
    <scope>NUCLEOTIDE SEQUENCE [LARGE SCALE GENOMIC DNA]</scope>
    <source>
        <strain evidence="2 3">13 TAL-140 K3</strain>
    </source>
</reference>
<accession>A0ABY8GG85</accession>
<dbReference type="InterPro" id="IPR037026">
    <property type="entry name" value="Vgr_OB-fold_dom_sf"/>
</dbReference>
<feature type="compositionally biased region" description="Basic and acidic residues" evidence="1">
    <location>
        <begin position="167"/>
        <end position="178"/>
    </location>
</feature>
<keyword evidence="3" id="KW-1185">Reference proteome</keyword>
<feature type="compositionally biased region" description="Polar residues" evidence="1">
    <location>
        <begin position="180"/>
        <end position="190"/>
    </location>
</feature>
<dbReference type="RefSeq" id="WP_049640773.1">
    <property type="nucleotide sequence ID" value="NZ_CP113159.1"/>
</dbReference>
<feature type="region of interest" description="Disordered" evidence="1">
    <location>
        <begin position="167"/>
        <end position="190"/>
    </location>
</feature>
<dbReference type="Gene3D" id="2.40.50.230">
    <property type="entry name" value="Gp5 N-terminal domain"/>
    <property type="match status" value="1"/>
</dbReference>
<proteinExistence type="predicted"/>
<gene>
    <name evidence="2" type="ORF">MAY91_17415</name>
</gene>
<evidence type="ECO:0000313" key="2">
    <source>
        <dbReference type="EMBL" id="WFN96463.1"/>
    </source>
</evidence>
<evidence type="ECO:0000313" key="3">
    <source>
        <dbReference type="Proteomes" id="UP001222680"/>
    </source>
</evidence>
<protein>
    <submittedName>
        <fullName evidence="2">Phage baseplate assembly protein V</fullName>
    </submittedName>
</protein>